<feature type="transmembrane region" description="Helical" evidence="1">
    <location>
        <begin position="144"/>
        <end position="166"/>
    </location>
</feature>
<keyword evidence="1" id="KW-0472">Membrane</keyword>
<reference evidence="2 3" key="1">
    <citation type="submission" date="2018-11" db="EMBL/GenBank/DDBJ databases">
        <title>Genomic Encyclopedia of Type Strains, Phase IV (KMG-IV): sequencing the most valuable type-strain genomes for metagenomic binning, comparative biology and taxonomic classification.</title>
        <authorList>
            <person name="Goeker M."/>
        </authorList>
    </citation>
    <scope>NUCLEOTIDE SEQUENCE [LARGE SCALE GENOMIC DNA]</scope>
    <source>
        <strain evidence="2 3">DSM 29158</strain>
    </source>
</reference>
<feature type="transmembrane region" description="Helical" evidence="1">
    <location>
        <begin position="64"/>
        <end position="85"/>
    </location>
</feature>
<gene>
    <name evidence="2" type="ORF">EDD62_0029</name>
</gene>
<proteinExistence type="predicted"/>
<dbReference type="EMBL" id="RKRK01000002">
    <property type="protein sequence ID" value="RPF57411.1"/>
    <property type="molecule type" value="Genomic_DNA"/>
</dbReference>
<organism evidence="2 3">
    <name type="scientific">Abyssicoccus albus</name>
    <dbReference type="NCBI Taxonomy" id="1817405"/>
    <lineage>
        <taxon>Bacteria</taxon>
        <taxon>Bacillati</taxon>
        <taxon>Bacillota</taxon>
        <taxon>Bacilli</taxon>
        <taxon>Bacillales</taxon>
        <taxon>Abyssicoccaceae</taxon>
    </lineage>
</organism>
<dbReference type="OrthoDB" id="1706490at2"/>
<keyword evidence="1" id="KW-1133">Transmembrane helix</keyword>
<feature type="transmembrane region" description="Helical" evidence="1">
    <location>
        <begin position="20"/>
        <end position="43"/>
    </location>
</feature>
<feature type="transmembrane region" description="Helical" evidence="1">
    <location>
        <begin position="109"/>
        <end position="135"/>
    </location>
</feature>
<name>A0A3N5CIF2_9BACL</name>
<feature type="transmembrane region" description="Helical" evidence="1">
    <location>
        <begin position="172"/>
        <end position="192"/>
    </location>
</feature>
<feature type="transmembrane region" description="Helical" evidence="1">
    <location>
        <begin position="334"/>
        <end position="352"/>
    </location>
</feature>
<keyword evidence="3" id="KW-1185">Reference proteome</keyword>
<evidence type="ECO:0000313" key="2">
    <source>
        <dbReference type="EMBL" id="RPF57411.1"/>
    </source>
</evidence>
<feature type="transmembrane region" description="Helical" evidence="1">
    <location>
        <begin position="274"/>
        <end position="294"/>
    </location>
</feature>
<accession>A0A3N5CIF2</accession>
<dbReference type="AlphaFoldDB" id="A0A3N5CIF2"/>
<dbReference type="Proteomes" id="UP000277108">
    <property type="component" value="Unassembled WGS sequence"/>
</dbReference>
<evidence type="ECO:0008006" key="4">
    <source>
        <dbReference type="Google" id="ProtNLM"/>
    </source>
</evidence>
<comment type="caution">
    <text evidence="2">The sequence shown here is derived from an EMBL/GenBank/DDBJ whole genome shotgun (WGS) entry which is preliminary data.</text>
</comment>
<evidence type="ECO:0000256" key="1">
    <source>
        <dbReference type="SAM" id="Phobius"/>
    </source>
</evidence>
<protein>
    <recommendedName>
        <fullName evidence="4">ABC-2 type transport system permease protein</fullName>
    </recommendedName>
</protein>
<feature type="transmembrane region" description="Helical" evidence="1">
    <location>
        <begin position="234"/>
        <end position="254"/>
    </location>
</feature>
<dbReference type="RefSeq" id="WP_123807069.1">
    <property type="nucleotide sequence ID" value="NZ_RKRK01000002.1"/>
</dbReference>
<keyword evidence="1" id="KW-0812">Transmembrane</keyword>
<evidence type="ECO:0000313" key="3">
    <source>
        <dbReference type="Proteomes" id="UP000277108"/>
    </source>
</evidence>
<sequence length="662" mass="76765">MKFTTSYWNRSLFNHFFSNIQWIILITIIINIIVQPFVLLMIYMDGPTAINEFIQTQRPILYMMPLQVIGLCVYAVIVVAVLHYFSNNTNSNDFMHQLPFNRASLLTHIHYVGLFAVMIPLIFQMVLLIGVKFLFIEQITINEIFYWGIICFFIYMVFYTFATLLVLCMNNILLHIVLVPIVILLPAILYGLTRLNAQYLLNGYSQQFELPNWLYFMTFPFYVLENVYDGLSIAFILCWSALIIIGMIGSYILFYKVKNEYVSNTFAFKQLNSIFVIICTLMGGLIGMLLSTIILEFFGINIAVIGYILGVLLIYIIVNMFIQKTVKIQLNFRRLMMVALIHIILLSVILFYKHKFESYIPKQSEITSVKLLSDEAYLRNLSELTNSDQLSSTVKTDEEIQNIIKFHQSSVKSDLINGYLSYKQYTLQYTLDNGKKIVRTYPVTTNNLSASVPLDMKAREIDENMIAKIEQKLANSRNISFEMYNEHKEKSLQIKEEHVEQVEQQLLKMLYDSSTGKTTDPSVGTIVITFDDAEKYEDVYLDISIYDQPLLSFLVEHNYINQKDIKNHLFNQSNSDLHYKKIIFNSEYDKALYLATMEYEMMNDEEADLGKVQMTTQSINPKELIEIKELISESYGSPDSLTYLIGKSNRDDVESIAIGYKE</sequence>
<feature type="transmembrane region" description="Helical" evidence="1">
    <location>
        <begin position="300"/>
        <end position="322"/>
    </location>
</feature>